<dbReference type="AlphaFoldDB" id="A0A0D2AW27"/>
<dbReference type="Gene3D" id="3.90.25.10">
    <property type="entry name" value="UDP-galactose 4-epimerase, domain 1"/>
    <property type="match status" value="1"/>
</dbReference>
<sequence length="375" mass="41494">MAKLLTVVGATGTQGLSLIDAALEDGTYKIRGLTRNPNSEKAAALARRGVEVVKADINDEQSLIRAFAGSHAIFAITDFFEPFITHGPERAIDIEVAQGINMARAASKTATLEHYVWSTLPNGNKLTDGKYIVPHFEGKNRIDDYIRSDKALLAKTTFFWITWYGNNFAYPIFTPNFLKTANAYVQLSPARPDTPIKAIGDPHKDIGVFALSVLKQPGLTLRPQGRFVLAHSEDTTTGKLLSDWSEVTGKPSTYVQTSLDDFSAVWPGFGLEMGIMMAMWSELRDESWSGEEGLLTREELGIKQSDLTTVKNAYNVMNWEALLNVFTHDPAVSYATDEAAERNREDATSRKRRTNVIKGNHTLGLKCVTLQPPPR</sequence>
<dbReference type="InterPro" id="IPR008030">
    <property type="entry name" value="NmrA-like"/>
</dbReference>
<keyword evidence="2" id="KW-0521">NADP</keyword>
<dbReference type="HOGENOM" id="CLU_007383_8_6_1"/>
<dbReference type="InterPro" id="IPR051164">
    <property type="entry name" value="NmrA-like_oxidored"/>
</dbReference>
<dbReference type="CDD" id="cd05251">
    <property type="entry name" value="NmrA_like_SDR_a"/>
    <property type="match status" value="1"/>
</dbReference>
<gene>
    <name evidence="4" type="ORF">PV07_05276</name>
</gene>
<dbReference type="Proteomes" id="UP000054466">
    <property type="component" value="Unassembled WGS sequence"/>
</dbReference>
<evidence type="ECO:0000256" key="1">
    <source>
        <dbReference type="ARBA" id="ARBA00006328"/>
    </source>
</evidence>
<dbReference type="InterPro" id="IPR036291">
    <property type="entry name" value="NAD(P)-bd_dom_sf"/>
</dbReference>
<dbReference type="GO" id="GO:0005634">
    <property type="term" value="C:nucleus"/>
    <property type="evidence" value="ECO:0007669"/>
    <property type="project" value="TreeGrafter"/>
</dbReference>
<dbReference type="GeneID" id="27344470"/>
<dbReference type="EMBL" id="KN847042">
    <property type="protein sequence ID" value="KIW29462.1"/>
    <property type="molecule type" value="Genomic_DNA"/>
</dbReference>
<feature type="domain" description="NmrA-like" evidence="3">
    <location>
        <begin position="2"/>
        <end position="284"/>
    </location>
</feature>
<keyword evidence="5" id="KW-1185">Reference proteome</keyword>
<name>A0A0D2AW27_9EURO</name>
<evidence type="ECO:0000313" key="4">
    <source>
        <dbReference type="EMBL" id="KIW29462.1"/>
    </source>
</evidence>
<reference evidence="4 5" key="1">
    <citation type="submission" date="2015-01" db="EMBL/GenBank/DDBJ databases">
        <title>The Genome Sequence of Cladophialophora immunda CBS83496.</title>
        <authorList>
            <consortium name="The Broad Institute Genomics Platform"/>
            <person name="Cuomo C."/>
            <person name="de Hoog S."/>
            <person name="Gorbushina A."/>
            <person name="Stielow B."/>
            <person name="Teixiera M."/>
            <person name="Abouelleil A."/>
            <person name="Chapman S.B."/>
            <person name="Priest M."/>
            <person name="Young S.K."/>
            <person name="Wortman J."/>
            <person name="Nusbaum C."/>
            <person name="Birren B."/>
        </authorList>
    </citation>
    <scope>NUCLEOTIDE SEQUENCE [LARGE SCALE GENOMIC DNA]</scope>
    <source>
        <strain evidence="4 5">CBS 83496</strain>
    </source>
</reference>
<dbReference type="Gene3D" id="3.40.50.720">
    <property type="entry name" value="NAD(P)-binding Rossmann-like Domain"/>
    <property type="match status" value="1"/>
</dbReference>
<dbReference type="SUPFAM" id="SSF51735">
    <property type="entry name" value="NAD(P)-binding Rossmann-fold domains"/>
    <property type="match status" value="1"/>
</dbReference>
<dbReference type="Pfam" id="PF05368">
    <property type="entry name" value="NmrA"/>
    <property type="match status" value="1"/>
</dbReference>
<dbReference type="PANTHER" id="PTHR42748">
    <property type="entry name" value="NITROGEN METABOLITE REPRESSION PROTEIN NMRA FAMILY MEMBER"/>
    <property type="match status" value="1"/>
</dbReference>
<comment type="similarity">
    <text evidence="1">Belongs to the NmrA-type oxidoreductase family.</text>
</comment>
<accession>A0A0D2AW27</accession>
<proteinExistence type="inferred from homology"/>
<dbReference type="PANTHER" id="PTHR42748:SF28">
    <property type="entry name" value="NMRA-LIKE DOMAIN-CONTAINING PROTEIN"/>
    <property type="match status" value="1"/>
</dbReference>
<dbReference type="OrthoDB" id="3358371at2759"/>
<dbReference type="VEuPathDB" id="FungiDB:PV07_05276"/>
<evidence type="ECO:0000259" key="3">
    <source>
        <dbReference type="Pfam" id="PF05368"/>
    </source>
</evidence>
<evidence type="ECO:0000313" key="5">
    <source>
        <dbReference type="Proteomes" id="UP000054466"/>
    </source>
</evidence>
<organism evidence="4 5">
    <name type="scientific">Cladophialophora immunda</name>
    <dbReference type="NCBI Taxonomy" id="569365"/>
    <lineage>
        <taxon>Eukaryota</taxon>
        <taxon>Fungi</taxon>
        <taxon>Dikarya</taxon>
        <taxon>Ascomycota</taxon>
        <taxon>Pezizomycotina</taxon>
        <taxon>Eurotiomycetes</taxon>
        <taxon>Chaetothyriomycetidae</taxon>
        <taxon>Chaetothyriales</taxon>
        <taxon>Herpotrichiellaceae</taxon>
        <taxon>Cladophialophora</taxon>
    </lineage>
</organism>
<dbReference type="RefSeq" id="XP_016249678.1">
    <property type="nucleotide sequence ID" value="XM_016392159.1"/>
</dbReference>
<protein>
    <recommendedName>
        <fullName evidence="3">NmrA-like domain-containing protein</fullName>
    </recommendedName>
</protein>
<dbReference type="STRING" id="569365.A0A0D2AW27"/>
<evidence type="ECO:0000256" key="2">
    <source>
        <dbReference type="ARBA" id="ARBA00022857"/>
    </source>
</evidence>